<protein>
    <submittedName>
        <fullName evidence="1">Uncharacterized protein</fullName>
    </submittedName>
</protein>
<dbReference type="OrthoDB" id="10608022at2759"/>
<reference evidence="2" key="1">
    <citation type="submission" date="2017-03" db="EMBL/GenBank/DDBJ databases">
        <title>Phytopthora megakarya and P. palmivora, two closely related causual agents of cacao black pod achieved similar genome size and gene model numbers by different mechanisms.</title>
        <authorList>
            <person name="Ali S."/>
            <person name="Shao J."/>
            <person name="Larry D.J."/>
            <person name="Kronmiller B."/>
            <person name="Shen D."/>
            <person name="Strem M.D."/>
            <person name="Melnick R.L."/>
            <person name="Guiltinan M.J."/>
            <person name="Tyler B.M."/>
            <person name="Meinhardt L.W."/>
            <person name="Bailey B.A."/>
        </authorList>
    </citation>
    <scope>NUCLEOTIDE SEQUENCE [LARGE SCALE GENOMIC DNA]</scope>
    <source>
        <strain evidence="2">zdho120</strain>
    </source>
</reference>
<dbReference type="EMBL" id="NBNE01004424">
    <property type="protein sequence ID" value="OWZ05449.1"/>
    <property type="molecule type" value="Genomic_DNA"/>
</dbReference>
<comment type="caution">
    <text evidence="1">The sequence shown here is derived from an EMBL/GenBank/DDBJ whole genome shotgun (WGS) entry which is preliminary data.</text>
</comment>
<organism evidence="1 2">
    <name type="scientific">Phytophthora megakarya</name>
    <dbReference type="NCBI Taxonomy" id="4795"/>
    <lineage>
        <taxon>Eukaryota</taxon>
        <taxon>Sar</taxon>
        <taxon>Stramenopiles</taxon>
        <taxon>Oomycota</taxon>
        <taxon>Peronosporomycetes</taxon>
        <taxon>Peronosporales</taxon>
        <taxon>Peronosporaceae</taxon>
        <taxon>Phytophthora</taxon>
    </lineage>
</organism>
<proteinExistence type="predicted"/>
<name>A0A225VKB1_9STRA</name>
<accession>A0A225VKB1</accession>
<evidence type="ECO:0000313" key="2">
    <source>
        <dbReference type="Proteomes" id="UP000198211"/>
    </source>
</evidence>
<sequence>TRYAAPEFTTVSAQKYWVKLEQSFLHSPVPSDAEIKCTAVGIKTFSKFMAPDHPWRKEMNLWPEHTCLFDTTDFQLDSHIAQQADYPERLCGVWRRLRLYGNEKQAVMSFAFYERKDWVSPGTVKRFLSRMTAWIGTIKDPEKHRKLKLALERLKKVWFTYNK</sequence>
<dbReference type="Proteomes" id="UP000198211">
    <property type="component" value="Unassembled WGS sequence"/>
</dbReference>
<keyword evidence="2" id="KW-1185">Reference proteome</keyword>
<gene>
    <name evidence="1" type="ORF">PHMEG_00022464</name>
</gene>
<feature type="non-terminal residue" evidence="1">
    <location>
        <position position="1"/>
    </location>
</feature>
<dbReference type="AlphaFoldDB" id="A0A225VKB1"/>
<evidence type="ECO:0000313" key="1">
    <source>
        <dbReference type="EMBL" id="OWZ05449.1"/>
    </source>
</evidence>